<gene>
    <name evidence="4" type="ORF">APY04_1558</name>
</gene>
<dbReference type="GO" id="GO:0016740">
    <property type="term" value="F:transferase activity"/>
    <property type="evidence" value="ECO:0007669"/>
    <property type="project" value="UniProtKB-KW"/>
</dbReference>
<evidence type="ECO:0000256" key="2">
    <source>
        <dbReference type="SAM" id="SignalP"/>
    </source>
</evidence>
<evidence type="ECO:0000313" key="5">
    <source>
        <dbReference type="Proteomes" id="UP000059074"/>
    </source>
</evidence>
<dbReference type="PATRIC" id="fig|121290.4.peg.2802"/>
<dbReference type="InterPro" id="IPR022376">
    <property type="entry name" value="PQQ_CXXCW"/>
</dbReference>
<dbReference type="NCBIfam" id="TIGR03865">
    <property type="entry name" value="PQQ_CXXCW"/>
    <property type="match status" value="1"/>
</dbReference>
<feature type="signal peptide" evidence="2">
    <location>
        <begin position="1"/>
        <end position="21"/>
    </location>
</feature>
<keyword evidence="5" id="KW-1185">Reference proteome</keyword>
<dbReference type="EMBL" id="LMTR01000045">
    <property type="protein sequence ID" value="KWT69475.1"/>
    <property type="molecule type" value="Genomic_DNA"/>
</dbReference>
<feature type="domain" description="Rhodanese" evidence="3">
    <location>
        <begin position="143"/>
        <end position="207"/>
    </location>
</feature>
<dbReference type="InterPro" id="IPR001763">
    <property type="entry name" value="Rhodanese-like_dom"/>
</dbReference>
<dbReference type="AlphaFoldDB" id="A0A120CWJ3"/>
<keyword evidence="4" id="KW-0808">Transferase</keyword>
<evidence type="ECO:0000259" key="3">
    <source>
        <dbReference type="PROSITE" id="PS50206"/>
    </source>
</evidence>
<dbReference type="Pfam" id="PF00581">
    <property type="entry name" value="Rhodanese"/>
    <property type="match status" value="1"/>
</dbReference>
<sequence length="212" mass="23215">MMTVALLVAGFNAVAFCGQVAADTPTVVRPQPQRPISGAAPHPDIAPTPQPAANVPPEPDSYRMDDFRSPVPATLRGARVLTNEEAADLWNSDGAVFIDVYPQAQKPPNLPAGTLWRDPAHRSIEGASWMPNVGYGGLPDEVDQYFQQRLEALTKGDKNAPLVFFCLKECWMSWNAAKRAMTYGYSNVMWFPSGTDGWQELGYPLIAVKKLP</sequence>
<keyword evidence="2" id="KW-0732">Signal</keyword>
<proteinExistence type="predicted"/>
<dbReference type="CDD" id="cd00158">
    <property type="entry name" value="RHOD"/>
    <property type="match status" value="1"/>
</dbReference>
<dbReference type="InterPro" id="IPR036873">
    <property type="entry name" value="Rhodanese-like_dom_sf"/>
</dbReference>
<dbReference type="STRING" id="121290.APY04_1558"/>
<feature type="compositionally biased region" description="Pro residues" evidence="1">
    <location>
        <begin position="44"/>
        <end position="59"/>
    </location>
</feature>
<evidence type="ECO:0000313" key="4">
    <source>
        <dbReference type="EMBL" id="KWT69475.1"/>
    </source>
</evidence>
<dbReference type="Proteomes" id="UP000059074">
    <property type="component" value="Unassembled WGS sequence"/>
</dbReference>
<feature type="chain" id="PRO_5007163986" evidence="2">
    <location>
        <begin position="22"/>
        <end position="212"/>
    </location>
</feature>
<dbReference type="Gene3D" id="3.40.250.10">
    <property type="entry name" value="Rhodanese-like domain"/>
    <property type="match status" value="1"/>
</dbReference>
<dbReference type="PROSITE" id="PS50206">
    <property type="entry name" value="RHODANESE_3"/>
    <property type="match status" value="1"/>
</dbReference>
<name>A0A120CWJ3_HYPSL</name>
<dbReference type="SUPFAM" id="SSF52821">
    <property type="entry name" value="Rhodanese/Cell cycle control phosphatase"/>
    <property type="match status" value="1"/>
</dbReference>
<evidence type="ECO:0000256" key="1">
    <source>
        <dbReference type="SAM" id="MobiDB-lite"/>
    </source>
</evidence>
<feature type="region of interest" description="Disordered" evidence="1">
    <location>
        <begin position="28"/>
        <end position="60"/>
    </location>
</feature>
<accession>A0A120CWJ3</accession>
<reference evidence="4 5" key="1">
    <citation type="submission" date="2015-10" db="EMBL/GenBank/DDBJ databases">
        <title>Transcriptomic analysis of a linuron degrading triple-species bacterial consortium.</title>
        <authorList>
            <person name="Albers P."/>
        </authorList>
    </citation>
    <scope>NUCLEOTIDE SEQUENCE [LARGE SCALE GENOMIC DNA]</scope>
    <source>
        <strain evidence="4 5">WDL6</strain>
    </source>
</reference>
<comment type="caution">
    <text evidence="4">The sequence shown here is derived from an EMBL/GenBank/DDBJ whole genome shotgun (WGS) entry which is preliminary data.</text>
</comment>
<dbReference type="RefSeq" id="WP_245281867.1">
    <property type="nucleotide sequence ID" value="NZ_LMTR01000045.1"/>
</dbReference>
<organism evidence="4 5">
    <name type="scientific">Hyphomicrobium sulfonivorans</name>
    <dbReference type="NCBI Taxonomy" id="121290"/>
    <lineage>
        <taxon>Bacteria</taxon>
        <taxon>Pseudomonadati</taxon>
        <taxon>Pseudomonadota</taxon>
        <taxon>Alphaproteobacteria</taxon>
        <taxon>Hyphomicrobiales</taxon>
        <taxon>Hyphomicrobiaceae</taxon>
        <taxon>Hyphomicrobium</taxon>
    </lineage>
</organism>
<protein>
    <submittedName>
        <fullName evidence="4">Rhodanese-related sulfurtransferase</fullName>
    </submittedName>
</protein>